<comment type="caution">
    <text evidence="6">The sequence shown here is derived from an EMBL/GenBank/DDBJ whole genome shotgun (WGS) entry which is preliminary data.</text>
</comment>
<accession>A0A931B7Y0</accession>
<evidence type="ECO:0000256" key="2">
    <source>
        <dbReference type="ARBA" id="ARBA00023015"/>
    </source>
</evidence>
<feature type="domain" description="HTH lysR-type" evidence="5">
    <location>
        <begin position="2"/>
        <end position="59"/>
    </location>
</feature>
<dbReference type="Pfam" id="PF03466">
    <property type="entry name" value="LysR_substrate"/>
    <property type="match status" value="1"/>
</dbReference>
<dbReference type="SUPFAM" id="SSF53850">
    <property type="entry name" value="Periplasmic binding protein-like II"/>
    <property type="match status" value="1"/>
</dbReference>
<reference evidence="6" key="1">
    <citation type="submission" date="2020-11" db="EMBL/GenBank/DDBJ databases">
        <title>Isolation and identification of active actinomycetes.</title>
        <authorList>
            <person name="Yu B."/>
        </authorList>
    </citation>
    <scope>NUCLEOTIDE SEQUENCE</scope>
    <source>
        <strain evidence="6">NEAU-YB345</strain>
    </source>
</reference>
<evidence type="ECO:0000256" key="1">
    <source>
        <dbReference type="ARBA" id="ARBA00009437"/>
    </source>
</evidence>
<evidence type="ECO:0000256" key="4">
    <source>
        <dbReference type="ARBA" id="ARBA00023163"/>
    </source>
</evidence>
<dbReference type="GO" id="GO:0003700">
    <property type="term" value="F:DNA-binding transcription factor activity"/>
    <property type="evidence" value="ECO:0007669"/>
    <property type="project" value="InterPro"/>
</dbReference>
<dbReference type="EMBL" id="JADPRT010000004">
    <property type="protein sequence ID" value="MBF9068550.1"/>
    <property type="molecule type" value="Genomic_DNA"/>
</dbReference>
<protein>
    <submittedName>
        <fullName evidence="6">LysR family transcriptional regulator</fullName>
    </submittedName>
</protein>
<dbReference type="InterPro" id="IPR036390">
    <property type="entry name" value="WH_DNA-bd_sf"/>
</dbReference>
<dbReference type="PROSITE" id="PS50931">
    <property type="entry name" value="HTH_LYSR"/>
    <property type="match status" value="1"/>
</dbReference>
<dbReference type="AlphaFoldDB" id="A0A931B7Y0"/>
<evidence type="ECO:0000256" key="3">
    <source>
        <dbReference type="ARBA" id="ARBA00023125"/>
    </source>
</evidence>
<keyword evidence="7" id="KW-1185">Reference proteome</keyword>
<dbReference type="PANTHER" id="PTHR30346:SF29">
    <property type="entry name" value="LYSR SUBSTRATE-BINDING"/>
    <property type="match status" value="1"/>
</dbReference>
<dbReference type="SUPFAM" id="SSF46785">
    <property type="entry name" value="Winged helix' DNA-binding domain"/>
    <property type="match status" value="1"/>
</dbReference>
<dbReference type="InterPro" id="IPR036388">
    <property type="entry name" value="WH-like_DNA-bd_sf"/>
</dbReference>
<keyword evidence="3" id="KW-0238">DNA-binding</keyword>
<dbReference type="Proteomes" id="UP000657385">
    <property type="component" value="Unassembled WGS sequence"/>
</dbReference>
<dbReference type="Gene3D" id="3.40.190.10">
    <property type="entry name" value="Periplasmic binding protein-like II"/>
    <property type="match status" value="2"/>
</dbReference>
<dbReference type="CDD" id="cd08423">
    <property type="entry name" value="PBP2_LTTR_like_6"/>
    <property type="match status" value="1"/>
</dbReference>
<gene>
    <name evidence="6" type="ORF">I2501_10955</name>
</gene>
<dbReference type="InterPro" id="IPR005119">
    <property type="entry name" value="LysR_subst-bd"/>
</dbReference>
<evidence type="ECO:0000313" key="6">
    <source>
        <dbReference type="EMBL" id="MBF9068550.1"/>
    </source>
</evidence>
<dbReference type="PANTHER" id="PTHR30346">
    <property type="entry name" value="TRANSCRIPTIONAL DUAL REGULATOR HCAR-RELATED"/>
    <property type="match status" value="1"/>
</dbReference>
<name>A0A931B7Y0_9ACTN</name>
<dbReference type="Pfam" id="PF00126">
    <property type="entry name" value="HTH_1"/>
    <property type="match status" value="1"/>
</dbReference>
<dbReference type="GO" id="GO:0003677">
    <property type="term" value="F:DNA binding"/>
    <property type="evidence" value="ECO:0007669"/>
    <property type="project" value="UniProtKB-KW"/>
</dbReference>
<comment type="similarity">
    <text evidence="1">Belongs to the LysR transcriptional regulatory family.</text>
</comment>
<proteinExistence type="inferred from homology"/>
<dbReference type="InterPro" id="IPR000847">
    <property type="entry name" value="LysR_HTH_N"/>
</dbReference>
<dbReference type="RefSeq" id="WP_196193732.1">
    <property type="nucleotide sequence ID" value="NZ_JADPRT010000004.1"/>
</dbReference>
<organism evidence="6 7">
    <name type="scientific">Streptacidiphilus fuscans</name>
    <dbReference type="NCBI Taxonomy" id="2789292"/>
    <lineage>
        <taxon>Bacteria</taxon>
        <taxon>Bacillati</taxon>
        <taxon>Actinomycetota</taxon>
        <taxon>Actinomycetes</taxon>
        <taxon>Kitasatosporales</taxon>
        <taxon>Streptomycetaceae</taxon>
        <taxon>Streptacidiphilus</taxon>
    </lineage>
</organism>
<dbReference type="FunFam" id="1.10.10.10:FF:000001">
    <property type="entry name" value="LysR family transcriptional regulator"/>
    <property type="match status" value="1"/>
</dbReference>
<dbReference type="Gene3D" id="1.10.10.10">
    <property type="entry name" value="Winged helix-like DNA-binding domain superfamily/Winged helix DNA-binding domain"/>
    <property type="match status" value="1"/>
</dbReference>
<sequence length="305" mass="33057">MLDSRHLATFHEVVRAGTLSAAARTMGCTQPAITQQMKALERSVGMPLFVRAGRRLRLTEAGETLARHTGLILGQLSAAEQQLDALARLHGGRVRICSFPSANATLVPEAIARLLAEHPGVRIELQEDEPPGSLRRVPQGTCDVALAFSYPEFGMTDSSELVEYPLMEDPVTALLPVGHPTARRHLVRLSDLASERWIAGCPRCQAHLLHTCAEQGFAPDIVFATDDNLAVQNLVSVGAGVALVPALVLGFLRHDRVTARPVEPHSRRRIAAYVLRDHAHVPAIGLVLDVLKQVASAHNDVHNDC</sequence>
<keyword evidence="2" id="KW-0805">Transcription regulation</keyword>
<dbReference type="GO" id="GO:0032993">
    <property type="term" value="C:protein-DNA complex"/>
    <property type="evidence" value="ECO:0007669"/>
    <property type="project" value="TreeGrafter"/>
</dbReference>
<dbReference type="PRINTS" id="PR00039">
    <property type="entry name" value="HTHLYSR"/>
</dbReference>
<evidence type="ECO:0000259" key="5">
    <source>
        <dbReference type="PROSITE" id="PS50931"/>
    </source>
</evidence>
<evidence type="ECO:0000313" key="7">
    <source>
        <dbReference type="Proteomes" id="UP000657385"/>
    </source>
</evidence>
<keyword evidence="4" id="KW-0804">Transcription</keyword>